<dbReference type="EMBL" id="AM746676">
    <property type="protein sequence ID" value="CAN94128.1"/>
    <property type="molecule type" value="Genomic_DNA"/>
</dbReference>
<gene>
    <name evidence="1" type="ordered locus">sce3968</name>
</gene>
<dbReference type="HOGENOM" id="CLU_663614_0_0_7"/>
<accession>A9EQE0</accession>
<dbReference type="AlphaFoldDB" id="A9EQE0"/>
<dbReference type="KEGG" id="scl:sce3968"/>
<dbReference type="Proteomes" id="UP000002139">
    <property type="component" value="Chromosome"/>
</dbReference>
<keyword evidence="2" id="KW-1185">Reference proteome</keyword>
<sequence length="444" mass="47835">MALAIQGARLDGDQLCSPNVTSWPRRARGCAPGYARGAGLVALSLALLAGCGGTGGAAPAESPAPAPAPAAKEPFDIEEALARETGELPARELRAADWSARAFGAGEAKIEPKEKLVAISIPLGTDTHVECFVYNTMLDSGEVIRNFIELLDPAKVEVARIVPWEVSVHRESPAVFVQALYLVPTAGGKAAGLLKIALHADRARPIACLHDEVGYVRTFERLAKGLFDSFESKSAAPKPEYTDTVILRLDKVPIGFETSDLLKDEGGQRRWFSRSATFIPRDPRSLHIEDEASNVLIDPQGQIKEGVWIETSGGKANHRIELSQKKNFEYEYSGEVEGKKVQGTFTPAAKAWLASPVATASALARLLKKKGSFDLKQQEYMPSVDPTKPVDVQYLRDASGAVTVSLKTMRLVGSLAPDGRPEAFEISAGPPKLTIQRAYVRGKL</sequence>
<organism evidence="1 2">
    <name type="scientific">Sorangium cellulosum (strain So ce56)</name>
    <name type="common">Polyangium cellulosum (strain So ce56)</name>
    <dbReference type="NCBI Taxonomy" id="448385"/>
    <lineage>
        <taxon>Bacteria</taxon>
        <taxon>Pseudomonadati</taxon>
        <taxon>Myxococcota</taxon>
        <taxon>Polyangia</taxon>
        <taxon>Polyangiales</taxon>
        <taxon>Polyangiaceae</taxon>
        <taxon>Sorangium</taxon>
    </lineage>
</organism>
<evidence type="ECO:0000313" key="2">
    <source>
        <dbReference type="Proteomes" id="UP000002139"/>
    </source>
</evidence>
<protein>
    <submittedName>
        <fullName evidence="1">Uncharacterized protein</fullName>
    </submittedName>
</protein>
<proteinExistence type="predicted"/>
<reference evidence="1 2" key="1">
    <citation type="journal article" date="2007" name="Nat. Biotechnol.">
        <title>Complete genome sequence of the myxobacterium Sorangium cellulosum.</title>
        <authorList>
            <person name="Schneiker S."/>
            <person name="Perlova O."/>
            <person name="Kaiser O."/>
            <person name="Gerth K."/>
            <person name="Alici A."/>
            <person name="Altmeyer M.O."/>
            <person name="Bartels D."/>
            <person name="Bekel T."/>
            <person name="Beyer S."/>
            <person name="Bode E."/>
            <person name="Bode H.B."/>
            <person name="Bolten C.J."/>
            <person name="Choudhuri J.V."/>
            <person name="Doss S."/>
            <person name="Elnakady Y.A."/>
            <person name="Frank B."/>
            <person name="Gaigalat L."/>
            <person name="Goesmann A."/>
            <person name="Groeger C."/>
            <person name="Gross F."/>
            <person name="Jelsbak L."/>
            <person name="Jelsbak L."/>
            <person name="Kalinowski J."/>
            <person name="Kegler C."/>
            <person name="Knauber T."/>
            <person name="Konietzny S."/>
            <person name="Kopp M."/>
            <person name="Krause L."/>
            <person name="Krug D."/>
            <person name="Linke B."/>
            <person name="Mahmud T."/>
            <person name="Martinez-Arias R."/>
            <person name="McHardy A.C."/>
            <person name="Merai M."/>
            <person name="Meyer F."/>
            <person name="Mormann S."/>
            <person name="Munoz-Dorado J."/>
            <person name="Perez J."/>
            <person name="Pradella S."/>
            <person name="Rachid S."/>
            <person name="Raddatz G."/>
            <person name="Rosenau F."/>
            <person name="Rueckert C."/>
            <person name="Sasse F."/>
            <person name="Scharfe M."/>
            <person name="Schuster S.C."/>
            <person name="Suen G."/>
            <person name="Treuner-Lange A."/>
            <person name="Velicer G.J."/>
            <person name="Vorholter F.-J."/>
            <person name="Weissman K.J."/>
            <person name="Welch R.D."/>
            <person name="Wenzel S.C."/>
            <person name="Whitworth D.E."/>
            <person name="Wilhelm S."/>
            <person name="Wittmann C."/>
            <person name="Bloecker H."/>
            <person name="Puehler A."/>
            <person name="Mueller R."/>
        </authorList>
    </citation>
    <scope>NUCLEOTIDE SEQUENCE [LARGE SCALE GENOMIC DNA]</scope>
    <source>
        <strain evidence="2">So ce56</strain>
    </source>
</reference>
<dbReference type="BioCyc" id="SCEL448385:SCE_RS20350-MONOMER"/>
<dbReference type="eggNOG" id="ENOG502Z7NR">
    <property type="taxonomic scope" value="Bacteria"/>
</dbReference>
<evidence type="ECO:0000313" key="1">
    <source>
        <dbReference type="EMBL" id="CAN94128.1"/>
    </source>
</evidence>
<name>A9EQE0_SORC5</name>
<dbReference type="RefSeq" id="WP_012236598.1">
    <property type="nucleotide sequence ID" value="NC_010162.1"/>
</dbReference>